<dbReference type="Proteomes" id="UP000642829">
    <property type="component" value="Unassembled WGS sequence"/>
</dbReference>
<name>A0A8J3DIJ3_9BACT</name>
<dbReference type="InterPro" id="IPR036291">
    <property type="entry name" value="NAD(P)-bd_dom_sf"/>
</dbReference>
<keyword evidence="1" id="KW-0560">Oxidoreductase</keyword>
<dbReference type="GO" id="GO:0005829">
    <property type="term" value="C:cytosol"/>
    <property type="evidence" value="ECO:0007669"/>
    <property type="project" value="TreeGrafter"/>
</dbReference>
<dbReference type="SUPFAM" id="SSF52283">
    <property type="entry name" value="Formate/glycerate dehydrogenase catalytic domain-like"/>
    <property type="match status" value="1"/>
</dbReference>
<protein>
    <recommendedName>
        <fullName evidence="3">D-isomer specific 2-hydroxyacid dehydrogenase NAD-binding domain-containing protein</fullName>
    </recommendedName>
</protein>
<evidence type="ECO:0000313" key="4">
    <source>
        <dbReference type="EMBL" id="GHC06804.1"/>
    </source>
</evidence>
<reference evidence="4" key="2">
    <citation type="submission" date="2020-09" db="EMBL/GenBank/DDBJ databases">
        <authorList>
            <person name="Sun Q."/>
            <person name="Kim S."/>
        </authorList>
    </citation>
    <scope>NUCLEOTIDE SEQUENCE</scope>
    <source>
        <strain evidence="4">KCTC 12870</strain>
    </source>
</reference>
<dbReference type="RefSeq" id="WP_189515656.1">
    <property type="nucleotide sequence ID" value="NZ_BMXG01000016.1"/>
</dbReference>
<evidence type="ECO:0000256" key="2">
    <source>
        <dbReference type="ARBA" id="ARBA00023027"/>
    </source>
</evidence>
<dbReference type="SUPFAM" id="SSF51735">
    <property type="entry name" value="NAD(P)-binding Rossmann-fold domains"/>
    <property type="match status" value="1"/>
</dbReference>
<dbReference type="InterPro" id="IPR029753">
    <property type="entry name" value="D-isomer_DH_CS"/>
</dbReference>
<comment type="caution">
    <text evidence="4">The sequence shown here is derived from an EMBL/GenBank/DDBJ whole genome shotgun (WGS) entry which is preliminary data.</text>
</comment>
<dbReference type="AlphaFoldDB" id="A0A8J3DIJ3"/>
<dbReference type="GO" id="GO:0030267">
    <property type="term" value="F:glyoxylate reductase (NADPH) activity"/>
    <property type="evidence" value="ECO:0007669"/>
    <property type="project" value="TreeGrafter"/>
</dbReference>
<evidence type="ECO:0000256" key="1">
    <source>
        <dbReference type="ARBA" id="ARBA00023002"/>
    </source>
</evidence>
<keyword evidence="5" id="KW-1185">Reference proteome</keyword>
<feature type="domain" description="D-isomer specific 2-hydroxyacid dehydrogenase NAD-binding" evidence="3">
    <location>
        <begin position="109"/>
        <end position="246"/>
    </location>
</feature>
<dbReference type="EMBL" id="BMXG01000016">
    <property type="protein sequence ID" value="GHC06804.1"/>
    <property type="molecule type" value="Genomic_DNA"/>
</dbReference>
<dbReference type="GO" id="GO:0051287">
    <property type="term" value="F:NAD binding"/>
    <property type="evidence" value="ECO:0007669"/>
    <property type="project" value="InterPro"/>
</dbReference>
<sequence length="267" mass="29773">MKIWKNTATLDSYTQVTADTVEPELAEIAVLGSRPFDHRAMPNLKGVFKCGVGLDNLPIEELKERNIALGLPSNETRRYIYEETANYAVYLILCLLYREVGDLAKWTKAPRVFLGNRTVLVVGAGNIGSSVSEKLKPMCRVLTYDVAHHHPDVLREALPQADVVTLHIPSIPETKGFVGTDFLAQMKDGAGLVNTARGAIVDEDALYGEIKQGRLCAAFDVFWEEPYKGKLAEFHPDLFWMSPHVASANETFLQGLAKDFEDFIQKF</sequence>
<reference evidence="4" key="1">
    <citation type="journal article" date="2014" name="Int. J. Syst. Evol. Microbiol.">
        <title>Complete genome sequence of Corynebacterium casei LMG S-19264T (=DSM 44701T), isolated from a smear-ripened cheese.</title>
        <authorList>
            <consortium name="US DOE Joint Genome Institute (JGI-PGF)"/>
            <person name="Walter F."/>
            <person name="Albersmeier A."/>
            <person name="Kalinowski J."/>
            <person name="Ruckert C."/>
        </authorList>
    </citation>
    <scope>NUCLEOTIDE SEQUENCE</scope>
    <source>
        <strain evidence="4">KCTC 12870</strain>
    </source>
</reference>
<gene>
    <name evidence="4" type="ORF">GCM10007047_24810</name>
</gene>
<dbReference type="PANTHER" id="PTHR10996:SF178">
    <property type="entry name" value="2-HYDROXYACID DEHYDROGENASE YGL185C-RELATED"/>
    <property type="match status" value="1"/>
</dbReference>
<evidence type="ECO:0000259" key="3">
    <source>
        <dbReference type="Pfam" id="PF02826"/>
    </source>
</evidence>
<dbReference type="InterPro" id="IPR050223">
    <property type="entry name" value="D-isomer_2-hydroxyacid_DH"/>
</dbReference>
<dbReference type="PANTHER" id="PTHR10996">
    <property type="entry name" value="2-HYDROXYACID DEHYDROGENASE-RELATED"/>
    <property type="match status" value="1"/>
</dbReference>
<accession>A0A8J3DIJ3</accession>
<organism evidence="4 5">
    <name type="scientific">Cerasicoccus arenae</name>
    <dbReference type="NCBI Taxonomy" id="424488"/>
    <lineage>
        <taxon>Bacteria</taxon>
        <taxon>Pseudomonadati</taxon>
        <taxon>Verrucomicrobiota</taxon>
        <taxon>Opitutia</taxon>
        <taxon>Puniceicoccales</taxon>
        <taxon>Cerasicoccaceae</taxon>
        <taxon>Cerasicoccus</taxon>
    </lineage>
</organism>
<dbReference type="Gene3D" id="3.40.50.720">
    <property type="entry name" value="NAD(P)-binding Rossmann-like Domain"/>
    <property type="match status" value="2"/>
</dbReference>
<dbReference type="GO" id="GO:0016618">
    <property type="term" value="F:hydroxypyruvate reductase [NAD(P)H] activity"/>
    <property type="evidence" value="ECO:0007669"/>
    <property type="project" value="TreeGrafter"/>
</dbReference>
<evidence type="ECO:0000313" key="5">
    <source>
        <dbReference type="Proteomes" id="UP000642829"/>
    </source>
</evidence>
<proteinExistence type="predicted"/>
<dbReference type="PROSITE" id="PS00670">
    <property type="entry name" value="D_2_HYDROXYACID_DH_2"/>
    <property type="match status" value="1"/>
</dbReference>
<keyword evidence="2" id="KW-0520">NAD</keyword>
<dbReference type="Pfam" id="PF02826">
    <property type="entry name" value="2-Hacid_dh_C"/>
    <property type="match status" value="1"/>
</dbReference>
<dbReference type="InterPro" id="IPR006140">
    <property type="entry name" value="D-isomer_DH_NAD-bd"/>
</dbReference>